<protein>
    <submittedName>
        <fullName evidence="2">Dihydroorotate dehydrogenase</fullName>
    </submittedName>
</protein>
<organism evidence="2 3">
    <name type="scientific">Peribacillus faecalis</name>
    <dbReference type="NCBI Taxonomy" id="2772559"/>
    <lineage>
        <taxon>Bacteria</taxon>
        <taxon>Bacillati</taxon>
        <taxon>Bacillota</taxon>
        <taxon>Bacilli</taxon>
        <taxon>Bacillales</taxon>
        <taxon>Bacillaceae</taxon>
        <taxon>Peribacillus</taxon>
    </lineage>
</organism>
<reference evidence="2" key="1">
    <citation type="submission" date="2020-09" db="EMBL/GenBank/DDBJ databases">
        <title>Bacillus faecalis sp. nov., a moderately halophilic bacterium isolated from cow faeces.</title>
        <authorList>
            <person name="Jiang L."/>
            <person name="Lee J."/>
        </authorList>
    </citation>
    <scope>NUCLEOTIDE SEQUENCE</scope>
    <source>
        <strain evidence="2">AGMB 02131</strain>
    </source>
</reference>
<dbReference type="RefSeq" id="WP_190998795.1">
    <property type="nucleotide sequence ID" value="NZ_JACXSI010000031.1"/>
</dbReference>
<keyword evidence="1" id="KW-0472">Membrane</keyword>
<feature type="transmembrane region" description="Helical" evidence="1">
    <location>
        <begin position="523"/>
        <end position="544"/>
    </location>
</feature>
<dbReference type="Proteomes" id="UP000602076">
    <property type="component" value="Unassembled WGS sequence"/>
</dbReference>
<evidence type="ECO:0000313" key="2">
    <source>
        <dbReference type="EMBL" id="MBD3109256.1"/>
    </source>
</evidence>
<comment type="caution">
    <text evidence="2">The sequence shown here is derived from an EMBL/GenBank/DDBJ whole genome shotgun (WGS) entry which is preliminary data.</text>
</comment>
<dbReference type="AlphaFoldDB" id="A0A927CY96"/>
<dbReference type="InterPro" id="IPR013785">
    <property type="entry name" value="Aldolase_TIM"/>
</dbReference>
<feature type="transmembrane region" description="Helical" evidence="1">
    <location>
        <begin position="393"/>
        <end position="415"/>
    </location>
</feature>
<accession>A0A927CY96</accession>
<feature type="transmembrane region" description="Helical" evidence="1">
    <location>
        <begin position="467"/>
        <end position="493"/>
    </location>
</feature>
<feature type="transmembrane region" description="Helical" evidence="1">
    <location>
        <begin position="551"/>
        <end position="573"/>
    </location>
</feature>
<keyword evidence="1" id="KW-1133">Transmembrane helix</keyword>
<feature type="transmembrane region" description="Helical" evidence="1">
    <location>
        <begin position="314"/>
        <end position="338"/>
    </location>
</feature>
<gene>
    <name evidence="2" type="ORF">IEO70_12955</name>
</gene>
<feature type="transmembrane region" description="Helical" evidence="1">
    <location>
        <begin position="421"/>
        <end position="438"/>
    </location>
</feature>
<dbReference type="Gene3D" id="3.20.20.70">
    <property type="entry name" value="Aldolase class I"/>
    <property type="match status" value="2"/>
</dbReference>
<dbReference type="SUPFAM" id="SSF51395">
    <property type="entry name" value="FMN-linked oxidoreductases"/>
    <property type="match status" value="1"/>
</dbReference>
<feature type="transmembrane region" description="Helical" evidence="1">
    <location>
        <begin position="358"/>
        <end position="381"/>
    </location>
</feature>
<proteinExistence type="predicted"/>
<sequence>MPDWSYHPLKKLLLNKISAKSSREFIHKSMSTIASIPGGRKLIGFLGHMEPPQELQRTIHQTRFPSPIGLSGQIDPRLSGTNAFQELGFGFLEIGPIVLDEPLQQEVPKKNNNQILFSNHQEKVPLKLAIQKLNRLNLKIPIIARIDPQTQLSEFALIVQHLIPYADAFIATNEQINSYLNRNEMPSGRTFYASSSAEDVKTENLTQHASIGGIVIDAPQKTMDEYWYEAENSHKRLVRVVSQVKELHPELIVISSGGVETPGEAYSLVHAGVDLLMLTEGYVKAGPGLPKRIHERLLSDEVQSANSQPWHWSLLFGLSVLVGGLIALYFAFSSIILPYDESFIGLTKAELAQINPQILAFMAHDRMALAGTMISGGILYIQLARHGIKYGMHWAKVAFHSAAILGFLGIFLFIGYGYFDWLHGLFWLVLLPIYFLSFKESKSATRSPFSHHETNDRAWQLALYGQLMFIILGFSILIGGIVISTIGVSNVFVSTDLSFLCMTPQMLDSISNRLIPVIAHDRAGFGGALVSVGLLVLMLSLWGFRKGERWVWNTLAIGALPAFIAGIGTHFYIGYTSFIHLLPVYFLVILYLLGLVLSYASLKKHA</sequence>
<keyword evidence="3" id="KW-1185">Reference proteome</keyword>
<evidence type="ECO:0000313" key="3">
    <source>
        <dbReference type="Proteomes" id="UP000602076"/>
    </source>
</evidence>
<evidence type="ECO:0000256" key="1">
    <source>
        <dbReference type="SAM" id="Phobius"/>
    </source>
</evidence>
<name>A0A927CY96_9BACI</name>
<dbReference type="EMBL" id="JACXSI010000031">
    <property type="protein sequence ID" value="MBD3109256.1"/>
    <property type="molecule type" value="Genomic_DNA"/>
</dbReference>
<feature type="transmembrane region" description="Helical" evidence="1">
    <location>
        <begin position="579"/>
        <end position="602"/>
    </location>
</feature>
<keyword evidence="1" id="KW-0812">Transmembrane</keyword>